<dbReference type="PaxDb" id="39947-A0A0P0WXY4"/>
<feature type="non-terminal residue" evidence="2">
    <location>
        <position position="171"/>
    </location>
</feature>
<feature type="compositionally biased region" description="Basic residues" evidence="1">
    <location>
        <begin position="149"/>
        <end position="158"/>
    </location>
</feature>
<evidence type="ECO:0000313" key="3">
    <source>
        <dbReference type="Proteomes" id="UP000059680"/>
    </source>
</evidence>
<dbReference type="EMBL" id="AP014962">
    <property type="protein sequence ID" value="BAS98174.1"/>
    <property type="molecule type" value="Genomic_DNA"/>
</dbReference>
<feature type="compositionally biased region" description="Basic and acidic residues" evidence="1">
    <location>
        <begin position="129"/>
        <end position="148"/>
    </location>
</feature>
<organism evidence="2 3">
    <name type="scientific">Oryza sativa subsp. japonica</name>
    <name type="common">Rice</name>
    <dbReference type="NCBI Taxonomy" id="39947"/>
    <lineage>
        <taxon>Eukaryota</taxon>
        <taxon>Viridiplantae</taxon>
        <taxon>Streptophyta</taxon>
        <taxon>Embryophyta</taxon>
        <taxon>Tracheophyta</taxon>
        <taxon>Spermatophyta</taxon>
        <taxon>Magnoliopsida</taxon>
        <taxon>Liliopsida</taxon>
        <taxon>Poales</taxon>
        <taxon>Poaceae</taxon>
        <taxon>BOP clade</taxon>
        <taxon>Oryzoideae</taxon>
        <taxon>Oryzeae</taxon>
        <taxon>Oryzinae</taxon>
        <taxon>Oryza</taxon>
        <taxon>Oryza sativa</taxon>
    </lineage>
</organism>
<dbReference type="InParanoid" id="A0A0P0WXY4"/>
<protein>
    <submittedName>
        <fullName evidence="2">Os06g0549525 protein</fullName>
    </submittedName>
</protein>
<dbReference type="AlphaFoldDB" id="A0A0P0WXY4"/>
<gene>
    <name evidence="2" type="ordered locus">Os06g0549525</name>
    <name evidence="2" type="ORF">OSNPB_060549525</name>
</gene>
<sequence length="171" mass="18732">MLAFFHSVRRREEHTRAVVLPIRGVHRRGHLPPLPPPYATGGVEHRRPSGTHLHLPDRRAGVHPRGGRAAVDAHGAEAGEVDHGEHLLAHGPVREALVVVPAAAHAEAHPVAAAAQHGGLDVRRVGGLHDAERPHGAGRQEPRVPDGRRQHRRERRRAPRDDELARHARGE</sequence>
<dbReference type="Proteomes" id="UP000059680">
    <property type="component" value="Chromosome 6"/>
</dbReference>
<reference evidence="3" key="1">
    <citation type="journal article" date="2005" name="Nature">
        <title>The map-based sequence of the rice genome.</title>
        <authorList>
            <consortium name="International rice genome sequencing project (IRGSP)"/>
            <person name="Matsumoto T."/>
            <person name="Wu J."/>
            <person name="Kanamori H."/>
            <person name="Katayose Y."/>
            <person name="Fujisawa M."/>
            <person name="Namiki N."/>
            <person name="Mizuno H."/>
            <person name="Yamamoto K."/>
            <person name="Antonio B.A."/>
            <person name="Baba T."/>
            <person name="Sakata K."/>
            <person name="Nagamura Y."/>
            <person name="Aoki H."/>
            <person name="Arikawa K."/>
            <person name="Arita K."/>
            <person name="Bito T."/>
            <person name="Chiden Y."/>
            <person name="Fujitsuka N."/>
            <person name="Fukunaka R."/>
            <person name="Hamada M."/>
            <person name="Harada C."/>
            <person name="Hayashi A."/>
            <person name="Hijishita S."/>
            <person name="Honda M."/>
            <person name="Hosokawa S."/>
            <person name="Ichikawa Y."/>
            <person name="Idonuma A."/>
            <person name="Iijima M."/>
            <person name="Ikeda M."/>
            <person name="Ikeno M."/>
            <person name="Ito K."/>
            <person name="Ito S."/>
            <person name="Ito T."/>
            <person name="Ito Y."/>
            <person name="Ito Y."/>
            <person name="Iwabuchi A."/>
            <person name="Kamiya K."/>
            <person name="Karasawa W."/>
            <person name="Kurita K."/>
            <person name="Katagiri S."/>
            <person name="Kikuta A."/>
            <person name="Kobayashi H."/>
            <person name="Kobayashi N."/>
            <person name="Machita K."/>
            <person name="Maehara T."/>
            <person name="Masukawa M."/>
            <person name="Mizubayashi T."/>
            <person name="Mukai Y."/>
            <person name="Nagasaki H."/>
            <person name="Nagata Y."/>
            <person name="Naito S."/>
            <person name="Nakashima M."/>
            <person name="Nakama Y."/>
            <person name="Nakamichi Y."/>
            <person name="Nakamura M."/>
            <person name="Meguro A."/>
            <person name="Negishi M."/>
            <person name="Ohta I."/>
            <person name="Ohta T."/>
            <person name="Okamoto M."/>
            <person name="Ono N."/>
            <person name="Saji S."/>
            <person name="Sakaguchi M."/>
            <person name="Sakai K."/>
            <person name="Shibata M."/>
            <person name="Shimokawa T."/>
            <person name="Song J."/>
            <person name="Takazaki Y."/>
            <person name="Terasawa K."/>
            <person name="Tsugane M."/>
            <person name="Tsuji K."/>
            <person name="Ueda S."/>
            <person name="Waki K."/>
            <person name="Yamagata H."/>
            <person name="Yamamoto M."/>
            <person name="Yamamoto S."/>
            <person name="Yamane H."/>
            <person name="Yoshiki S."/>
            <person name="Yoshihara R."/>
            <person name="Yukawa K."/>
            <person name="Zhong H."/>
            <person name="Yano M."/>
            <person name="Yuan Q."/>
            <person name="Ouyang S."/>
            <person name="Liu J."/>
            <person name="Jones K.M."/>
            <person name="Gansberger K."/>
            <person name="Moffat K."/>
            <person name="Hill J."/>
            <person name="Bera J."/>
            <person name="Fadrosh D."/>
            <person name="Jin S."/>
            <person name="Johri S."/>
            <person name="Kim M."/>
            <person name="Overton L."/>
            <person name="Reardon M."/>
            <person name="Tsitrin T."/>
            <person name="Vuong H."/>
            <person name="Weaver B."/>
            <person name="Ciecko A."/>
            <person name="Tallon L."/>
            <person name="Jackson J."/>
            <person name="Pai G."/>
            <person name="Aken S.V."/>
            <person name="Utterback T."/>
            <person name="Reidmuller S."/>
            <person name="Feldblyum T."/>
            <person name="Hsiao J."/>
            <person name="Zismann V."/>
            <person name="Iobst S."/>
            <person name="de Vazeille A.R."/>
            <person name="Buell C.R."/>
            <person name="Ying K."/>
            <person name="Li Y."/>
            <person name="Lu T."/>
            <person name="Huang Y."/>
            <person name="Zhao Q."/>
            <person name="Feng Q."/>
            <person name="Zhang L."/>
            <person name="Zhu J."/>
            <person name="Weng Q."/>
            <person name="Mu J."/>
            <person name="Lu Y."/>
            <person name="Fan D."/>
            <person name="Liu Y."/>
            <person name="Guan J."/>
            <person name="Zhang Y."/>
            <person name="Yu S."/>
            <person name="Liu X."/>
            <person name="Zhang Y."/>
            <person name="Hong G."/>
            <person name="Han B."/>
            <person name="Choisne N."/>
            <person name="Demange N."/>
            <person name="Orjeda G."/>
            <person name="Samain S."/>
            <person name="Cattolico L."/>
            <person name="Pelletier E."/>
            <person name="Couloux A."/>
            <person name="Segurens B."/>
            <person name="Wincker P."/>
            <person name="D'Hont A."/>
            <person name="Scarpelli C."/>
            <person name="Weissenbach J."/>
            <person name="Salanoubat M."/>
            <person name="Quetier F."/>
            <person name="Yu Y."/>
            <person name="Kim H.R."/>
            <person name="Rambo T."/>
            <person name="Currie J."/>
            <person name="Collura K."/>
            <person name="Luo M."/>
            <person name="Yang T."/>
            <person name="Ammiraju J.S.S."/>
            <person name="Engler F."/>
            <person name="Soderlund C."/>
            <person name="Wing R.A."/>
            <person name="Palmer L.E."/>
            <person name="de la Bastide M."/>
            <person name="Spiegel L."/>
            <person name="Nascimento L."/>
            <person name="Zutavern T."/>
            <person name="O'Shaughnessy A."/>
            <person name="Dike S."/>
            <person name="Dedhia N."/>
            <person name="Preston R."/>
            <person name="Balija V."/>
            <person name="McCombie W.R."/>
            <person name="Chow T."/>
            <person name="Chen H."/>
            <person name="Chung M."/>
            <person name="Chen C."/>
            <person name="Shaw J."/>
            <person name="Wu H."/>
            <person name="Hsiao K."/>
            <person name="Chao Y."/>
            <person name="Chu M."/>
            <person name="Cheng C."/>
            <person name="Hour A."/>
            <person name="Lee P."/>
            <person name="Lin S."/>
            <person name="Lin Y."/>
            <person name="Liou J."/>
            <person name="Liu S."/>
            <person name="Hsing Y."/>
            <person name="Raghuvanshi S."/>
            <person name="Mohanty A."/>
            <person name="Bharti A.K."/>
            <person name="Gaur A."/>
            <person name="Gupta V."/>
            <person name="Kumar D."/>
            <person name="Ravi V."/>
            <person name="Vij S."/>
            <person name="Kapur A."/>
            <person name="Khurana P."/>
            <person name="Khurana P."/>
            <person name="Khurana J.P."/>
            <person name="Tyagi A.K."/>
            <person name="Gaikwad K."/>
            <person name="Singh A."/>
            <person name="Dalal V."/>
            <person name="Srivastava S."/>
            <person name="Dixit A."/>
            <person name="Pal A.K."/>
            <person name="Ghazi I.A."/>
            <person name="Yadav M."/>
            <person name="Pandit A."/>
            <person name="Bhargava A."/>
            <person name="Sureshbabu K."/>
            <person name="Batra K."/>
            <person name="Sharma T.R."/>
            <person name="Mohapatra T."/>
            <person name="Singh N.K."/>
            <person name="Messing J."/>
            <person name="Nelson A.B."/>
            <person name="Fuks G."/>
            <person name="Kavchok S."/>
            <person name="Keizer G."/>
            <person name="Linton E."/>
            <person name="Llaca V."/>
            <person name="Song R."/>
            <person name="Tanyolac B."/>
            <person name="Young S."/>
            <person name="Ho-Il K."/>
            <person name="Hahn J.H."/>
            <person name="Sangsakoo G."/>
            <person name="Vanavichit A."/>
            <person name="de Mattos Luiz.A.T."/>
            <person name="Zimmer P.D."/>
            <person name="Malone G."/>
            <person name="Dellagostin O."/>
            <person name="de Oliveira A.C."/>
            <person name="Bevan M."/>
            <person name="Bancroft I."/>
            <person name="Minx P."/>
            <person name="Cordum H."/>
            <person name="Wilson R."/>
            <person name="Cheng Z."/>
            <person name="Jin W."/>
            <person name="Jiang J."/>
            <person name="Leong S.A."/>
            <person name="Iwama H."/>
            <person name="Gojobori T."/>
            <person name="Itoh T."/>
            <person name="Niimura Y."/>
            <person name="Fujii Y."/>
            <person name="Habara T."/>
            <person name="Sakai H."/>
            <person name="Sato Y."/>
            <person name="Wilson G."/>
            <person name="Kumar K."/>
            <person name="McCouch S."/>
            <person name="Juretic N."/>
            <person name="Hoen D."/>
            <person name="Wright S."/>
            <person name="Bruskiewich R."/>
            <person name="Bureau T."/>
            <person name="Miyao A."/>
            <person name="Hirochika H."/>
            <person name="Nishikawa T."/>
            <person name="Kadowaki K."/>
            <person name="Sugiura M."/>
            <person name="Burr B."/>
            <person name="Sasaki T."/>
        </authorList>
    </citation>
    <scope>NUCLEOTIDE SEQUENCE [LARGE SCALE GENOMIC DNA]</scope>
    <source>
        <strain evidence="3">cv. Nipponbare</strain>
    </source>
</reference>
<proteinExistence type="predicted"/>
<keyword evidence="3" id="KW-1185">Reference proteome</keyword>
<dbReference type="Gramene" id="Os06t0549525-00">
    <property type="protein sequence ID" value="Os06t0549525-00"/>
    <property type="gene ID" value="Os06g0549525"/>
</dbReference>
<reference evidence="2 3" key="2">
    <citation type="journal article" date="2013" name="Plant Cell Physiol.">
        <title>Rice Annotation Project Database (RAP-DB): an integrative and interactive database for rice genomics.</title>
        <authorList>
            <person name="Sakai H."/>
            <person name="Lee S.S."/>
            <person name="Tanaka T."/>
            <person name="Numa H."/>
            <person name="Kim J."/>
            <person name="Kawahara Y."/>
            <person name="Wakimoto H."/>
            <person name="Yang C.C."/>
            <person name="Iwamoto M."/>
            <person name="Abe T."/>
            <person name="Yamada Y."/>
            <person name="Muto A."/>
            <person name="Inokuchi H."/>
            <person name="Ikemura T."/>
            <person name="Matsumoto T."/>
            <person name="Sasaki T."/>
            <person name="Itoh T."/>
        </authorList>
    </citation>
    <scope>NUCLEOTIDE SEQUENCE [LARGE SCALE GENOMIC DNA]</scope>
    <source>
        <strain evidence="3">cv. Nipponbare</strain>
    </source>
</reference>
<feature type="compositionally biased region" description="Basic and acidic residues" evidence="1">
    <location>
        <begin position="159"/>
        <end position="171"/>
    </location>
</feature>
<accession>A0A0P0WXY4</accession>
<evidence type="ECO:0000256" key="1">
    <source>
        <dbReference type="SAM" id="MobiDB-lite"/>
    </source>
</evidence>
<name>A0A0P0WXY4_ORYSJ</name>
<dbReference type="FunCoup" id="A0A0P0WXY4">
    <property type="interactions" value="331"/>
</dbReference>
<reference evidence="2 3" key="3">
    <citation type="journal article" date="2013" name="Rice">
        <title>Improvement of the Oryza sativa Nipponbare reference genome using next generation sequence and optical map data.</title>
        <authorList>
            <person name="Kawahara Y."/>
            <person name="de la Bastide M."/>
            <person name="Hamilton J.P."/>
            <person name="Kanamori H."/>
            <person name="McCombie W.R."/>
            <person name="Ouyang S."/>
            <person name="Schwartz D.C."/>
            <person name="Tanaka T."/>
            <person name="Wu J."/>
            <person name="Zhou S."/>
            <person name="Childs K.L."/>
            <person name="Davidson R.M."/>
            <person name="Lin H."/>
            <person name="Quesada-Ocampo L."/>
            <person name="Vaillancourt B."/>
            <person name="Sakai H."/>
            <person name="Lee S.S."/>
            <person name="Kim J."/>
            <person name="Numa H."/>
            <person name="Itoh T."/>
            <person name="Buell C.R."/>
            <person name="Matsumoto T."/>
        </authorList>
    </citation>
    <scope>NUCLEOTIDE SEQUENCE [LARGE SCALE GENOMIC DNA]</scope>
    <source>
        <strain evidence="3">cv. Nipponbare</strain>
    </source>
</reference>
<feature type="region of interest" description="Disordered" evidence="1">
    <location>
        <begin position="129"/>
        <end position="171"/>
    </location>
</feature>
<evidence type="ECO:0000313" key="2">
    <source>
        <dbReference type="EMBL" id="BAS98174.1"/>
    </source>
</evidence>